<keyword evidence="2" id="KW-1185">Reference proteome</keyword>
<dbReference type="Proteomes" id="UP001194468">
    <property type="component" value="Unassembled WGS sequence"/>
</dbReference>
<proteinExistence type="predicted"/>
<evidence type="ECO:0000313" key="1">
    <source>
        <dbReference type="EMBL" id="KAF8436790.1"/>
    </source>
</evidence>
<reference evidence="1" key="2">
    <citation type="journal article" date="2020" name="Nat. Commun.">
        <title>Large-scale genome sequencing of mycorrhizal fungi provides insights into the early evolution of symbiotic traits.</title>
        <authorList>
            <person name="Miyauchi S."/>
            <person name="Kiss E."/>
            <person name="Kuo A."/>
            <person name="Drula E."/>
            <person name="Kohler A."/>
            <person name="Sanchez-Garcia M."/>
            <person name="Morin E."/>
            <person name="Andreopoulos B."/>
            <person name="Barry K.W."/>
            <person name="Bonito G."/>
            <person name="Buee M."/>
            <person name="Carver A."/>
            <person name="Chen C."/>
            <person name="Cichocki N."/>
            <person name="Clum A."/>
            <person name="Culley D."/>
            <person name="Crous P.W."/>
            <person name="Fauchery L."/>
            <person name="Girlanda M."/>
            <person name="Hayes R.D."/>
            <person name="Keri Z."/>
            <person name="LaButti K."/>
            <person name="Lipzen A."/>
            <person name="Lombard V."/>
            <person name="Magnuson J."/>
            <person name="Maillard F."/>
            <person name="Murat C."/>
            <person name="Nolan M."/>
            <person name="Ohm R.A."/>
            <person name="Pangilinan J."/>
            <person name="Pereira M.F."/>
            <person name="Perotto S."/>
            <person name="Peter M."/>
            <person name="Pfister S."/>
            <person name="Riley R."/>
            <person name="Sitrit Y."/>
            <person name="Stielow J.B."/>
            <person name="Szollosi G."/>
            <person name="Zifcakova L."/>
            <person name="Stursova M."/>
            <person name="Spatafora J.W."/>
            <person name="Tedersoo L."/>
            <person name="Vaario L.M."/>
            <person name="Yamada A."/>
            <person name="Yan M."/>
            <person name="Wang P."/>
            <person name="Xu J."/>
            <person name="Bruns T."/>
            <person name="Baldrian P."/>
            <person name="Vilgalys R."/>
            <person name="Dunand C."/>
            <person name="Henrissat B."/>
            <person name="Grigoriev I.V."/>
            <person name="Hibbett D."/>
            <person name="Nagy L.G."/>
            <person name="Martin F.M."/>
        </authorList>
    </citation>
    <scope>NUCLEOTIDE SEQUENCE</scope>
    <source>
        <strain evidence="1">BED1</strain>
    </source>
</reference>
<protein>
    <submittedName>
        <fullName evidence="1">Uncharacterized protein</fullName>
    </submittedName>
</protein>
<evidence type="ECO:0000313" key="2">
    <source>
        <dbReference type="Proteomes" id="UP001194468"/>
    </source>
</evidence>
<gene>
    <name evidence="1" type="ORF">L210DRAFT_3647611</name>
</gene>
<name>A0AAD4BQL9_BOLED</name>
<organism evidence="1 2">
    <name type="scientific">Boletus edulis BED1</name>
    <dbReference type="NCBI Taxonomy" id="1328754"/>
    <lineage>
        <taxon>Eukaryota</taxon>
        <taxon>Fungi</taxon>
        <taxon>Dikarya</taxon>
        <taxon>Basidiomycota</taxon>
        <taxon>Agaricomycotina</taxon>
        <taxon>Agaricomycetes</taxon>
        <taxon>Agaricomycetidae</taxon>
        <taxon>Boletales</taxon>
        <taxon>Boletineae</taxon>
        <taxon>Boletaceae</taxon>
        <taxon>Boletoideae</taxon>
        <taxon>Boletus</taxon>
    </lineage>
</organism>
<sequence>MTKLSDDKFYNTYRSTAFMRLIRFCLERHLFDVALALHDRMLKEGFLAVHALSLRIAALNVVRKATNLKGIVPSLKTLLEKKAYDDQLRDDLQERTRPLPNGDFEAIRHGGLQRGYEALCSFDEGRIP</sequence>
<accession>A0AAD4BQL9</accession>
<reference evidence="1" key="1">
    <citation type="submission" date="2019-10" db="EMBL/GenBank/DDBJ databases">
        <authorList>
            <consortium name="DOE Joint Genome Institute"/>
            <person name="Kuo A."/>
            <person name="Miyauchi S."/>
            <person name="Kiss E."/>
            <person name="Drula E."/>
            <person name="Kohler A."/>
            <person name="Sanchez-Garcia M."/>
            <person name="Andreopoulos B."/>
            <person name="Barry K.W."/>
            <person name="Bonito G."/>
            <person name="Buee M."/>
            <person name="Carver A."/>
            <person name="Chen C."/>
            <person name="Cichocki N."/>
            <person name="Clum A."/>
            <person name="Culley D."/>
            <person name="Crous P.W."/>
            <person name="Fauchery L."/>
            <person name="Girlanda M."/>
            <person name="Hayes R."/>
            <person name="Keri Z."/>
            <person name="LaButti K."/>
            <person name="Lipzen A."/>
            <person name="Lombard V."/>
            <person name="Magnuson J."/>
            <person name="Maillard F."/>
            <person name="Morin E."/>
            <person name="Murat C."/>
            <person name="Nolan M."/>
            <person name="Ohm R."/>
            <person name="Pangilinan J."/>
            <person name="Pereira M."/>
            <person name="Perotto S."/>
            <person name="Peter M."/>
            <person name="Riley R."/>
            <person name="Sitrit Y."/>
            <person name="Stielow B."/>
            <person name="Szollosi G."/>
            <person name="Zifcakova L."/>
            <person name="Stursova M."/>
            <person name="Spatafora J.W."/>
            <person name="Tedersoo L."/>
            <person name="Vaario L.-M."/>
            <person name="Yamada A."/>
            <person name="Yan M."/>
            <person name="Wang P."/>
            <person name="Xu J."/>
            <person name="Bruns T."/>
            <person name="Baldrian P."/>
            <person name="Vilgalys R."/>
            <person name="Henrissat B."/>
            <person name="Grigoriev I.V."/>
            <person name="Hibbett D."/>
            <person name="Nagy L.G."/>
            <person name="Martin F.M."/>
        </authorList>
    </citation>
    <scope>NUCLEOTIDE SEQUENCE</scope>
    <source>
        <strain evidence="1">BED1</strain>
    </source>
</reference>
<dbReference type="AlphaFoldDB" id="A0AAD4BQL9"/>
<comment type="caution">
    <text evidence="1">The sequence shown here is derived from an EMBL/GenBank/DDBJ whole genome shotgun (WGS) entry which is preliminary data.</text>
</comment>
<dbReference type="EMBL" id="WHUW01000020">
    <property type="protein sequence ID" value="KAF8436790.1"/>
    <property type="molecule type" value="Genomic_DNA"/>
</dbReference>